<sequence>MTQKLDKYLVINIILLGIVSSLFIHSTVNNFPPPGTSPTHGIKQVIFYIVGFVVLIVMTNIDLNIWIKTRWFLYGILLLSLIVLWAAPASMTENPSSLIPEINGAVSWYQLPMFSFQPSETIKFALLLIFAVEIDRHNRKHTIRTLKTDVWMLTKLMIILAPVAFFVYKQPDTGMVVLYLAMLAPMIYLSGIQRKILLVFAAIPTAIIGFIVGAYFFFQDFYQEKLLGALSPHQISRINGWLHPFEFLDSSYQTRLGLTAIGSAQFEGKGYMGNNVYVPEKHTDFIFASIAEEVGFIGGALVIVLLFSLIYRIILITMQSETRFGAMIGAGIAGVLSVQIFQNIGMTMGLLPVTGLTLPFLSYGGSSLISNIMLIALVCLIKQSYDGYFFKSDKKD</sequence>
<feature type="transmembrane region" description="Helical" evidence="6">
    <location>
        <begin position="150"/>
        <end position="168"/>
    </location>
</feature>
<gene>
    <name evidence="7" type="ORF">GCM10007425_30830</name>
</gene>
<evidence type="ECO:0000313" key="8">
    <source>
        <dbReference type="Proteomes" id="UP000616608"/>
    </source>
</evidence>
<name>A0A917GAP5_9BACI</name>
<keyword evidence="2 6" id="KW-0812">Transmembrane</keyword>
<keyword evidence="7" id="KW-0131">Cell cycle</keyword>
<dbReference type="GO" id="GO:0005886">
    <property type="term" value="C:plasma membrane"/>
    <property type="evidence" value="ECO:0007669"/>
    <property type="project" value="TreeGrafter"/>
</dbReference>
<dbReference type="GO" id="GO:0051301">
    <property type="term" value="P:cell division"/>
    <property type="evidence" value="ECO:0007669"/>
    <property type="project" value="UniProtKB-KW"/>
</dbReference>
<dbReference type="GO" id="GO:0032153">
    <property type="term" value="C:cell division site"/>
    <property type="evidence" value="ECO:0007669"/>
    <property type="project" value="TreeGrafter"/>
</dbReference>
<keyword evidence="4 6" id="KW-1133">Transmembrane helix</keyword>
<feature type="transmembrane region" description="Helical" evidence="6">
    <location>
        <begin position="45"/>
        <end position="64"/>
    </location>
</feature>
<feature type="transmembrane region" description="Helical" evidence="6">
    <location>
        <begin position="71"/>
        <end position="88"/>
    </location>
</feature>
<dbReference type="Proteomes" id="UP000616608">
    <property type="component" value="Unassembled WGS sequence"/>
</dbReference>
<dbReference type="GO" id="GO:0015648">
    <property type="term" value="F:lipid-linked peptidoglycan transporter activity"/>
    <property type="evidence" value="ECO:0007669"/>
    <property type="project" value="TreeGrafter"/>
</dbReference>
<keyword evidence="3" id="KW-0133">Cell shape</keyword>
<protein>
    <submittedName>
        <fullName evidence="7">Cell division protein FtsW</fullName>
    </submittedName>
</protein>
<reference evidence="7" key="1">
    <citation type="journal article" date="2014" name="Int. J. Syst. Evol. Microbiol.">
        <title>Complete genome sequence of Corynebacterium casei LMG S-19264T (=DSM 44701T), isolated from a smear-ripened cheese.</title>
        <authorList>
            <consortium name="US DOE Joint Genome Institute (JGI-PGF)"/>
            <person name="Walter F."/>
            <person name="Albersmeier A."/>
            <person name="Kalinowski J."/>
            <person name="Ruckert C."/>
        </authorList>
    </citation>
    <scope>NUCLEOTIDE SEQUENCE</scope>
    <source>
        <strain evidence="7">CGMCC 1.15760</strain>
    </source>
</reference>
<dbReference type="EMBL" id="BMJT01000018">
    <property type="protein sequence ID" value="GGG33958.1"/>
    <property type="molecule type" value="Genomic_DNA"/>
</dbReference>
<evidence type="ECO:0000256" key="4">
    <source>
        <dbReference type="ARBA" id="ARBA00022989"/>
    </source>
</evidence>
<dbReference type="PANTHER" id="PTHR30474">
    <property type="entry name" value="CELL CYCLE PROTEIN"/>
    <property type="match status" value="1"/>
</dbReference>
<dbReference type="AlphaFoldDB" id="A0A917GAP5"/>
<dbReference type="PANTHER" id="PTHR30474:SF1">
    <property type="entry name" value="PEPTIDOGLYCAN GLYCOSYLTRANSFERASE MRDB"/>
    <property type="match status" value="1"/>
</dbReference>
<keyword evidence="8" id="KW-1185">Reference proteome</keyword>
<evidence type="ECO:0000256" key="3">
    <source>
        <dbReference type="ARBA" id="ARBA00022960"/>
    </source>
</evidence>
<feature type="transmembrane region" description="Helical" evidence="6">
    <location>
        <begin position="174"/>
        <end position="190"/>
    </location>
</feature>
<feature type="transmembrane region" description="Helical" evidence="6">
    <location>
        <begin position="197"/>
        <end position="218"/>
    </location>
</feature>
<dbReference type="InterPro" id="IPR018365">
    <property type="entry name" value="Cell_cycle_FtsW-rel_CS"/>
</dbReference>
<keyword evidence="5 6" id="KW-0472">Membrane</keyword>
<comment type="caution">
    <text evidence="7">The sequence shown here is derived from an EMBL/GenBank/DDBJ whole genome shotgun (WGS) entry which is preliminary data.</text>
</comment>
<evidence type="ECO:0000256" key="5">
    <source>
        <dbReference type="ARBA" id="ARBA00023136"/>
    </source>
</evidence>
<dbReference type="InterPro" id="IPR001182">
    <property type="entry name" value="FtsW/RodA"/>
</dbReference>
<reference evidence="7" key="2">
    <citation type="submission" date="2020-09" db="EMBL/GenBank/DDBJ databases">
        <authorList>
            <person name="Sun Q."/>
            <person name="Zhou Y."/>
        </authorList>
    </citation>
    <scope>NUCLEOTIDE SEQUENCE</scope>
    <source>
        <strain evidence="7">CGMCC 1.15760</strain>
    </source>
</reference>
<evidence type="ECO:0000256" key="2">
    <source>
        <dbReference type="ARBA" id="ARBA00022692"/>
    </source>
</evidence>
<evidence type="ECO:0000256" key="1">
    <source>
        <dbReference type="ARBA" id="ARBA00004141"/>
    </source>
</evidence>
<dbReference type="PROSITE" id="PS00428">
    <property type="entry name" value="FTSW_RODA_SPOVE"/>
    <property type="match status" value="1"/>
</dbReference>
<evidence type="ECO:0000313" key="7">
    <source>
        <dbReference type="EMBL" id="GGG33958.1"/>
    </source>
</evidence>
<feature type="transmembrane region" description="Helical" evidence="6">
    <location>
        <begin position="108"/>
        <end position="130"/>
    </location>
</feature>
<feature type="transmembrane region" description="Helical" evidence="6">
    <location>
        <begin position="323"/>
        <end position="341"/>
    </location>
</feature>
<feature type="transmembrane region" description="Helical" evidence="6">
    <location>
        <begin position="285"/>
        <end position="311"/>
    </location>
</feature>
<organism evidence="7 8">
    <name type="scientific">Lysinibacillus alkalisoli</name>
    <dbReference type="NCBI Taxonomy" id="1911548"/>
    <lineage>
        <taxon>Bacteria</taxon>
        <taxon>Bacillati</taxon>
        <taxon>Bacillota</taxon>
        <taxon>Bacilli</taxon>
        <taxon>Bacillales</taxon>
        <taxon>Bacillaceae</taxon>
        <taxon>Lysinibacillus</taxon>
    </lineage>
</organism>
<proteinExistence type="predicted"/>
<feature type="transmembrane region" description="Helical" evidence="6">
    <location>
        <begin position="7"/>
        <end position="25"/>
    </location>
</feature>
<accession>A0A917GAP5</accession>
<keyword evidence="7" id="KW-0132">Cell division</keyword>
<dbReference type="Pfam" id="PF01098">
    <property type="entry name" value="FTSW_RODA_SPOVE"/>
    <property type="match status" value="1"/>
</dbReference>
<dbReference type="GO" id="GO:0008360">
    <property type="term" value="P:regulation of cell shape"/>
    <property type="evidence" value="ECO:0007669"/>
    <property type="project" value="UniProtKB-KW"/>
</dbReference>
<comment type="subcellular location">
    <subcellularLocation>
        <location evidence="1">Membrane</location>
        <topology evidence="1">Multi-pass membrane protein</topology>
    </subcellularLocation>
</comment>
<evidence type="ECO:0000256" key="6">
    <source>
        <dbReference type="SAM" id="Phobius"/>
    </source>
</evidence>
<feature type="transmembrane region" description="Helical" evidence="6">
    <location>
        <begin position="361"/>
        <end position="381"/>
    </location>
</feature>